<protein>
    <submittedName>
        <fullName evidence="1">Uncharacterized protein</fullName>
    </submittedName>
</protein>
<keyword evidence="2" id="KW-1185">Reference proteome</keyword>
<accession>A0A8E2DNN1</accession>
<organism evidence="1 2">
    <name type="scientific">Obba rivulosa</name>
    <dbReference type="NCBI Taxonomy" id="1052685"/>
    <lineage>
        <taxon>Eukaryota</taxon>
        <taxon>Fungi</taxon>
        <taxon>Dikarya</taxon>
        <taxon>Basidiomycota</taxon>
        <taxon>Agaricomycotina</taxon>
        <taxon>Agaricomycetes</taxon>
        <taxon>Polyporales</taxon>
        <taxon>Gelatoporiaceae</taxon>
        <taxon>Obba</taxon>
    </lineage>
</organism>
<dbReference type="Proteomes" id="UP000250043">
    <property type="component" value="Unassembled WGS sequence"/>
</dbReference>
<evidence type="ECO:0000313" key="1">
    <source>
        <dbReference type="EMBL" id="OCH90538.1"/>
    </source>
</evidence>
<name>A0A8E2DNN1_9APHY</name>
<proteinExistence type="predicted"/>
<sequence>MVTDRRLYYCTLQPRNARCDTICTACSGLRAPALRPRSWTLLLFLHRRVPYCILDHSPIPGVLVQCDASYMHSQYCVPTTTGRANSSSRSLTAVATHCFLLFSISRPSTVGRPSVQPMTNTSAVSRQPRTPLKPKLADATYRLARRCIEKQKLYE</sequence>
<evidence type="ECO:0000313" key="2">
    <source>
        <dbReference type="Proteomes" id="UP000250043"/>
    </source>
</evidence>
<dbReference type="EMBL" id="KV722402">
    <property type="protein sequence ID" value="OCH90538.1"/>
    <property type="molecule type" value="Genomic_DNA"/>
</dbReference>
<dbReference type="AlphaFoldDB" id="A0A8E2DNN1"/>
<gene>
    <name evidence="1" type="ORF">OBBRIDRAFT_593156</name>
</gene>
<reference evidence="1 2" key="1">
    <citation type="submission" date="2016-07" db="EMBL/GenBank/DDBJ databases">
        <title>Draft genome of the white-rot fungus Obba rivulosa 3A-2.</title>
        <authorList>
            <consortium name="DOE Joint Genome Institute"/>
            <person name="Miettinen O."/>
            <person name="Riley R."/>
            <person name="Acob R."/>
            <person name="Barry K."/>
            <person name="Cullen D."/>
            <person name="De Vries R."/>
            <person name="Hainaut M."/>
            <person name="Hatakka A."/>
            <person name="Henrissat B."/>
            <person name="Hilden K."/>
            <person name="Kuo R."/>
            <person name="Labutti K."/>
            <person name="Lipzen A."/>
            <person name="Makela M.R."/>
            <person name="Sandor L."/>
            <person name="Spatafora J.W."/>
            <person name="Grigoriev I.V."/>
            <person name="Hibbett D.S."/>
        </authorList>
    </citation>
    <scope>NUCLEOTIDE SEQUENCE [LARGE SCALE GENOMIC DNA]</scope>
    <source>
        <strain evidence="1 2">3A-2</strain>
    </source>
</reference>